<dbReference type="AlphaFoldDB" id="A0A914EMK1"/>
<sequence>MRNMDIDHSLDSSFGPLSIDITPYKWVGLFNSSVYEATMRSGFWTLWEDNGEPVKLRTMKQTTTNMPKS</sequence>
<evidence type="ECO:0000313" key="2">
    <source>
        <dbReference type="WBParaSite" id="ACRNAN_scaffold9294.g27394.t1"/>
    </source>
</evidence>
<reference evidence="2" key="1">
    <citation type="submission" date="2022-11" db="UniProtKB">
        <authorList>
            <consortium name="WormBaseParasite"/>
        </authorList>
    </citation>
    <scope>IDENTIFICATION</scope>
</reference>
<evidence type="ECO:0000313" key="1">
    <source>
        <dbReference type="Proteomes" id="UP000887540"/>
    </source>
</evidence>
<accession>A0A914EMK1</accession>
<protein>
    <submittedName>
        <fullName evidence="2">Uncharacterized protein</fullName>
    </submittedName>
</protein>
<organism evidence="1 2">
    <name type="scientific">Acrobeloides nanus</name>
    <dbReference type="NCBI Taxonomy" id="290746"/>
    <lineage>
        <taxon>Eukaryota</taxon>
        <taxon>Metazoa</taxon>
        <taxon>Ecdysozoa</taxon>
        <taxon>Nematoda</taxon>
        <taxon>Chromadorea</taxon>
        <taxon>Rhabditida</taxon>
        <taxon>Tylenchina</taxon>
        <taxon>Cephalobomorpha</taxon>
        <taxon>Cephaloboidea</taxon>
        <taxon>Cephalobidae</taxon>
        <taxon>Acrobeloides</taxon>
    </lineage>
</organism>
<dbReference type="Proteomes" id="UP000887540">
    <property type="component" value="Unplaced"/>
</dbReference>
<proteinExistence type="predicted"/>
<dbReference type="WBParaSite" id="ACRNAN_scaffold9294.g27394.t1">
    <property type="protein sequence ID" value="ACRNAN_scaffold9294.g27394.t1"/>
    <property type="gene ID" value="ACRNAN_scaffold9294.g27394"/>
</dbReference>
<keyword evidence="1" id="KW-1185">Reference proteome</keyword>
<name>A0A914EMK1_9BILA</name>